<feature type="domain" description="Divergent 4Fe-4S mono-cluster" evidence="1">
    <location>
        <begin position="9"/>
        <end position="70"/>
    </location>
</feature>
<dbReference type="PATRIC" id="fig|1566026.4.peg.392"/>
<dbReference type="EMBL" id="JSVA01000010">
    <property type="protein sequence ID" value="KOF02738.1"/>
    <property type="molecule type" value="Genomic_DNA"/>
</dbReference>
<dbReference type="SUPFAM" id="SSF54862">
    <property type="entry name" value="4Fe-4S ferredoxins"/>
    <property type="match status" value="1"/>
</dbReference>
<dbReference type="RefSeq" id="WP_053223683.1">
    <property type="nucleotide sequence ID" value="NZ_JSVA01000010.1"/>
</dbReference>
<dbReference type="Gene3D" id="3.30.70.20">
    <property type="match status" value="1"/>
</dbReference>
<evidence type="ECO:0000313" key="3">
    <source>
        <dbReference type="Proteomes" id="UP000036908"/>
    </source>
</evidence>
<accession>A0A0L8AJX1</accession>
<dbReference type="OrthoDB" id="9795032at2"/>
<reference evidence="3" key="1">
    <citation type="submission" date="2014-11" db="EMBL/GenBank/DDBJ databases">
        <title>Genome sequencing of Roseivirga sp. D-25.</title>
        <authorList>
            <person name="Selvaratnam C."/>
            <person name="Thevarajoo S."/>
            <person name="Goh K.M."/>
            <person name="Eee R."/>
            <person name="Chan K.-G."/>
            <person name="Chong C.S."/>
        </authorList>
    </citation>
    <scope>NUCLEOTIDE SEQUENCE [LARGE SCALE GENOMIC DNA]</scope>
    <source>
        <strain evidence="3">D-25</strain>
    </source>
</reference>
<dbReference type="Proteomes" id="UP000036908">
    <property type="component" value="Unassembled WGS sequence"/>
</dbReference>
<protein>
    <submittedName>
        <fullName evidence="2">Divergent 4Fe-4S mono-cluster</fullName>
    </submittedName>
</protein>
<organism evidence="2 3">
    <name type="scientific">Roseivirga seohaensis subsp. aquiponti</name>
    <dbReference type="NCBI Taxonomy" id="1566026"/>
    <lineage>
        <taxon>Bacteria</taxon>
        <taxon>Pseudomonadati</taxon>
        <taxon>Bacteroidota</taxon>
        <taxon>Cytophagia</taxon>
        <taxon>Cytophagales</taxon>
        <taxon>Roseivirgaceae</taxon>
        <taxon>Roseivirga</taxon>
    </lineage>
</organism>
<evidence type="ECO:0000313" key="2">
    <source>
        <dbReference type="EMBL" id="KOF02738.1"/>
    </source>
</evidence>
<evidence type="ECO:0000259" key="1">
    <source>
        <dbReference type="Pfam" id="PF06902"/>
    </source>
</evidence>
<dbReference type="Pfam" id="PF06902">
    <property type="entry name" value="Fer4_19"/>
    <property type="match status" value="1"/>
</dbReference>
<keyword evidence="3" id="KW-1185">Reference proteome</keyword>
<dbReference type="InterPro" id="IPR010693">
    <property type="entry name" value="Divergent_4Fe-4S_mono-cluster"/>
</dbReference>
<comment type="caution">
    <text evidence="2">The sequence shown here is derived from an EMBL/GenBank/DDBJ whole genome shotgun (WGS) entry which is preliminary data.</text>
</comment>
<sequence>MEKEIVKEYSNGELTVVWKPQKCIHAGECVKALPEVYNPKEKPWIKAENASTQALKDQIAKCPSGALSYYM</sequence>
<dbReference type="AlphaFoldDB" id="A0A0L8AJX1"/>
<proteinExistence type="predicted"/>
<gene>
    <name evidence="2" type="ORF">OB69_10530</name>
</gene>
<name>A0A0L8AJX1_9BACT</name>